<dbReference type="Proteomes" id="UP000001107">
    <property type="component" value="Chromosome"/>
</dbReference>
<sequence length="884" mass="100242">MKKTGTILFILFITLSVTYGADKDGVAIYKIWAVGDNPDSPKIYIDPSNPSINIGLVNYDPYQRNVRVKAEYEGQSFESPLIPIIPNSHHEKIIEIRLKFTEVGDHSVTITLTDENGKKIESKKINVNVVNPVDVKNITCQASYTAPGAPYTEIVTSNWYTVTLKSNPRSQSDYEVKTWISVVSKDYTKDSNDAKNANDKKIIYNGKDDKRIVYLPKNSEKEVFFKIPDINIDENEFKIQVHTEVMGLHGYTDGLEETTRVNNNGLISYNYKKTVKIFKLPVSVEKYELFKDINESSRNYVKEFYDSSKIYDERIERALNTNIPSRNILPRAYMANEPYLSILRIQLRNHHNKRADVTVELESPSGYKTVKSVKIDDLSSETIYIPYLSKISDTDFKIQVYSDKHYVYSSKEKLKIEPEAIYPVIIDNISLPNDELLSYSSRLSGNVVVGKNYTVNVTLKNNYNRTLVGKVYIGNRYNEKNTYEQGIFTVNDPLTFRIAPNSKNTYELPIVFNREVNGPIEFIIDVDGAATDNNRKVTAQSTFFQFNAKNLLNVKKVWYNNTIMPKISTVNHGGGLFVNYPVAGYNNTCIVALDNEISIPATYRMWVDVYDSKGVLKATSKEKIVTVNNRNSNDPLQTVEFDIFFEEGFLGYTLFHAVTTDDFGNVEILYTEGFGTVSRNINPNSNIGRYSAIDLLNKVPTSMNKVTEVVSPLNIKDLTYSESGVTAIISSGLSSNHPVNITYYYNIEIQENKNTIYKSPNYQDMIHSTESKPLNIKLNELDPEKSYEITFRVSIPNFALKSGNYLPIELKKSLKINSDVIDVENSPPGINFPEIADNEEINHEVPNMDGGEDTLEPELTMIQNIMNSVKNMISKIPLIGGFVS</sequence>
<evidence type="ECO:0000313" key="1">
    <source>
        <dbReference type="EMBL" id="ABR54924.1"/>
    </source>
</evidence>
<dbReference type="eggNOG" id="arCOG05057">
    <property type="taxonomic scope" value="Archaea"/>
</dbReference>
<protein>
    <submittedName>
        <fullName evidence="1">Uncharacterized protein</fullName>
    </submittedName>
</protein>
<name>A6UR02_METVS</name>
<dbReference type="EMBL" id="CP000742">
    <property type="protein sequence ID" value="ABR54924.1"/>
    <property type="molecule type" value="Genomic_DNA"/>
</dbReference>
<dbReference type="RefSeq" id="WP_012065853.1">
    <property type="nucleotide sequence ID" value="NC_009634.1"/>
</dbReference>
<dbReference type="AlphaFoldDB" id="A6UR02"/>
<proteinExistence type="predicted"/>
<dbReference type="KEGG" id="mvn:Mevan_1021"/>
<dbReference type="OrthoDB" id="65851at2157"/>
<gene>
    <name evidence="1" type="ordered locus">Mevan_1021</name>
</gene>
<dbReference type="HOGENOM" id="CLU_015662_0_0_2"/>
<dbReference type="GeneID" id="5325563"/>
<evidence type="ECO:0000313" key="2">
    <source>
        <dbReference type="Proteomes" id="UP000001107"/>
    </source>
</evidence>
<accession>A6UR02</accession>
<reference evidence="1" key="1">
    <citation type="submission" date="2007-06" db="EMBL/GenBank/DDBJ databases">
        <title>Complete sequence of Methanococcus vannielii SB.</title>
        <authorList>
            <consortium name="US DOE Joint Genome Institute"/>
            <person name="Copeland A."/>
            <person name="Lucas S."/>
            <person name="Lapidus A."/>
            <person name="Barry K."/>
            <person name="Glavina del Rio T."/>
            <person name="Dalin E."/>
            <person name="Tice H."/>
            <person name="Pitluck S."/>
            <person name="Chain P."/>
            <person name="Malfatti S."/>
            <person name="Shin M."/>
            <person name="Vergez L."/>
            <person name="Schmutz J."/>
            <person name="Larimer F."/>
            <person name="Land M."/>
            <person name="Hauser L."/>
            <person name="Kyrpides N."/>
            <person name="Anderson I."/>
            <person name="Sieprawska-Lupa M."/>
            <person name="Whitman W.B."/>
            <person name="Richardson P."/>
        </authorList>
    </citation>
    <scope>NUCLEOTIDE SEQUENCE [LARGE SCALE GENOMIC DNA]</scope>
    <source>
        <strain evidence="1">SB</strain>
    </source>
</reference>
<keyword evidence="2" id="KW-1185">Reference proteome</keyword>
<dbReference type="STRING" id="406327.Mevan_1021"/>
<organism evidence="1 2">
    <name type="scientific">Methanococcus vannielii (strain ATCC 35089 / DSM 1224 / JCM 13029 / OCM 148 / SB)</name>
    <dbReference type="NCBI Taxonomy" id="406327"/>
    <lineage>
        <taxon>Archaea</taxon>
        <taxon>Methanobacteriati</taxon>
        <taxon>Methanobacteriota</taxon>
        <taxon>Methanomada group</taxon>
        <taxon>Methanococci</taxon>
        <taxon>Methanococcales</taxon>
        <taxon>Methanococcaceae</taxon>
        <taxon>Methanococcus</taxon>
    </lineage>
</organism>